<evidence type="ECO:0000313" key="1">
    <source>
        <dbReference type="EMBL" id="WJE88625.1"/>
    </source>
</evidence>
<accession>A0AAT9V7F2</accession>
<protein>
    <submittedName>
        <fullName evidence="1">Uncharacterized protein</fullName>
    </submittedName>
</protein>
<keyword evidence="2" id="KW-1185">Reference proteome</keyword>
<proteinExistence type="predicted"/>
<organism evidence="1 2">
    <name type="scientific">Klebsiella phage Kpn17</name>
    <dbReference type="NCBI Taxonomy" id="3044025"/>
    <lineage>
        <taxon>Viruses</taxon>
        <taxon>Duplodnaviria</taxon>
        <taxon>Heunggongvirae</taxon>
        <taxon>Uroviricota</taxon>
        <taxon>Caudoviricetes</taxon>
        <taxon>Autographivirales</taxon>
        <taxon>Autotranscriptaviridae</taxon>
        <taxon>Studiervirinae</taxon>
        <taxon>Przondovirus</taxon>
        <taxon>Przondovirus Kpn17</taxon>
    </lineage>
</organism>
<evidence type="ECO:0000313" key="2">
    <source>
        <dbReference type="Proteomes" id="UP001654237"/>
    </source>
</evidence>
<name>A0AAT9V7F2_9CAUD</name>
<sequence length="130" mass="14690">MRKPEEIRADIEKLTKELAEAKTYEAKRDAAVHILENLGWTHSGHKGWQKPKDGPKVSNYKAPLKAGELATWDDKVLGGIVYIRSVGDKYAQVFHVRGVSRLGADVLNSSFAVEKSKLTIRPREYFIGRR</sequence>
<dbReference type="Proteomes" id="UP001654237">
    <property type="component" value="Segment"/>
</dbReference>
<reference evidence="1 2" key="1">
    <citation type="journal article" date="2024" name="Can. J. Microbiol.">
        <title>Biological and genomic characteristics of three novel bacteriophages and a phage-plasmid of Klebsiella pneumoniae.</title>
        <authorList>
            <person name="Uskudar-Guclu A."/>
            <person name="Unlu S."/>
            <person name="Salih-Dogan H."/>
            <person name="Yalcin S."/>
            <person name="Basustaoglu A."/>
        </authorList>
    </citation>
    <scope>NUCLEOTIDE SEQUENCE [LARGE SCALE GENOMIC DNA]</scope>
</reference>
<dbReference type="EMBL" id="OQ790080">
    <property type="protein sequence ID" value="WJE88625.1"/>
    <property type="molecule type" value="Genomic_DNA"/>
</dbReference>